<feature type="domain" description="DUF202" evidence="6">
    <location>
        <begin position="9"/>
        <end position="66"/>
    </location>
</feature>
<comment type="caution">
    <text evidence="7">The sequence shown here is derived from an EMBL/GenBank/DDBJ whole genome shotgun (WGS) entry which is preliminary data.</text>
</comment>
<evidence type="ECO:0000256" key="3">
    <source>
        <dbReference type="ARBA" id="ARBA00022989"/>
    </source>
</evidence>
<dbReference type="RefSeq" id="WP_149432821.1">
    <property type="nucleotide sequence ID" value="NZ_VLNY01000018.1"/>
</dbReference>
<dbReference type="AlphaFoldDB" id="A0A5A7S5E7"/>
<dbReference type="OrthoDB" id="3701077at2"/>
<organism evidence="7 8">
    <name type="scientific">Antrihabitans cavernicola</name>
    <dbReference type="NCBI Taxonomy" id="2495913"/>
    <lineage>
        <taxon>Bacteria</taxon>
        <taxon>Bacillati</taxon>
        <taxon>Actinomycetota</taxon>
        <taxon>Actinomycetes</taxon>
        <taxon>Mycobacteriales</taxon>
        <taxon>Nocardiaceae</taxon>
        <taxon>Antrihabitans</taxon>
    </lineage>
</organism>
<dbReference type="GO" id="GO:0012505">
    <property type="term" value="C:endomembrane system"/>
    <property type="evidence" value="ECO:0007669"/>
    <property type="project" value="UniProtKB-SubCell"/>
</dbReference>
<evidence type="ECO:0000256" key="1">
    <source>
        <dbReference type="ARBA" id="ARBA00004127"/>
    </source>
</evidence>
<accession>A0A5A7S5E7</accession>
<feature type="transmembrane region" description="Helical" evidence="5">
    <location>
        <begin position="78"/>
        <end position="103"/>
    </location>
</feature>
<protein>
    <submittedName>
        <fullName evidence="7">DUF202 domain-containing protein</fullName>
    </submittedName>
</protein>
<sequence length="106" mass="11059">MTSQPATRDPGLQPERTTLSWRRTALSSAAVAALLGHHAAEQGWGPAAIAPLVAIAAMGVVTFVCFRRGHQLHHGHAVADRASIGTVSAAMVVCALIVIVSMIDVR</sequence>
<feature type="transmembrane region" description="Helical" evidence="5">
    <location>
        <begin position="49"/>
        <end position="66"/>
    </location>
</feature>
<keyword evidence="4 5" id="KW-0472">Membrane</keyword>
<keyword evidence="3 5" id="KW-1133">Transmembrane helix</keyword>
<evidence type="ECO:0000313" key="8">
    <source>
        <dbReference type="Proteomes" id="UP000322244"/>
    </source>
</evidence>
<evidence type="ECO:0000256" key="4">
    <source>
        <dbReference type="ARBA" id="ARBA00023136"/>
    </source>
</evidence>
<dbReference type="InterPro" id="IPR003807">
    <property type="entry name" value="DUF202"/>
</dbReference>
<dbReference type="Proteomes" id="UP000322244">
    <property type="component" value="Unassembled WGS sequence"/>
</dbReference>
<dbReference type="Pfam" id="PF02656">
    <property type="entry name" value="DUF202"/>
    <property type="match status" value="1"/>
</dbReference>
<name>A0A5A7S5E7_9NOCA</name>
<evidence type="ECO:0000313" key="7">
    <source>
        <dbReference type="EMBL" id="KAA0018392.1"/>
    </source>
</evidence>
<gene>
    <name evidence="7" type="ORF">FOY51_24050</name>
</gene>
<proteinExistence type="predicted"/>
<reference evidence="7 8" key="1">
    <citation type="submission" date="2019-07" db="EMBL/GenBank/DDBJ databases">
        <title>Rhodococcus cavernicolus sp. nov., isolated from a cave.</title>
        <authorList>
            <person name="Lee S.D."/>
        </authorList>
    </citation>
    <scope>NUCLEOTIDE SEQUENCE [LARGE SCALE GENOMIC DNA]</scope>
    <source>
        <strain evidence="7 8">C1-24</strain>
    </source>
</reference>
<evidence type="ECO:0000256" key="2">
    <source>
        <dbReference type="ARBA" id="ARBA00022692"/>
    </source>
</evidence>
<keyword evidence="8" id="KW-1185">Reference proteome</keyword>
<dbReference type="EMBL" id="VLNY01000018">
    <property type="protein sequence ID" value="KAA0018392.1"/>
    <property type="molecule type" value="Genomic_DNA"/>
</dbReference>
<evidence type="ECO:0000259" key="6">
    <source>
        <dbReference type="Pfam" id="PF02656"/>
    </source>
</evidence>
<comment type="subcellular location">
    <subcellularLocation>
        <location evidence="1">Endomembrane system</location>
        <topology evidence="1">Multi-pass membrane protein</topology>
    </subcellularLocation>
</comment>
<keyword evidence="2 5" id="KW-0812">Transmembrane</keyword>
<evidence type="ECO:0000256" key="5">
    <source>
        <dbReference type="SAM" id="Phobius"/>
    </source>
</evidence>